<protein>
    <recommendedName>
        <fullName evidence="3">Restriction endonuclease, SacI family</fullName>
    </recommendedName>
</protein>
<dbReference type="REBASE" id="218056">
    <property type="entry name" value="Cfu52655ORF7031P"/>
</dbReference>
<dbReference type="AlphaFoldDB" id="A0A250JD67"/>
<evidence type="ECO:0000313" key="2">
    <source>
        <dbReference type="Proteomes" id="UP000217257"/>
    </source>
</evidence>
<dbReference type="Proteomes" id="UP000217257">
    <property type="component" value="Chromosome"/>
</dbReference>
<evidence type="ECO:0008006" key="3">
    <source>
        <dbReference type="Google" id="ProtNLM"/>
    </source>
</evidence>
<proteinExistence type="predicted"/>
<dbReference type="InterPro" id="IPR019066">
    <property type="entry name" value="Restrct_endonuc_II_SacI"/>
</dbReference>
<dbReference type="Pfam" id="PF09566">
    <property type="entry name" value="RE_SacI"/>
    <property type="match status" value="1"/>
</dbReference>
<evidence type="ECO:0000313" key="1">
    <source>
        <dbReference type="EMBL" id="ATB41563.1"/>
    </source>
</evidence>
<dbReference type="KEGG" id="cfus:CYFUS_007029"/>
<sequence length="375" mass="41341">MQIDKEKALQVLEAEVASTSPSPSNWCKRVEALSLACEHSNKTFIAALGTALLAKSVELSVDPFALKDSSGTRGYSARSLCKDVLAAHAPRLHINLGVRGREPLNNQPFFAEDRISAELPVRASGREPLRLLLEALTALDAITDSQKARAALRAFLLVRKDNTEVHSISKDAGDKLTETTLLRIIQTFVSENSESGKRAQAVAAGLIDTEFGAHRVDVGKIFDPSRKFPGDIIVKDQTDNLITQASNLAQDSASLPYDNPRATLTYEVRDKSVTSEDLYHLARRALDHQVTRAVMLAVANQAPMGAKLNDAIHWSLQRGVRLHMYVGWESFLRDSLFRGRDNTTPGSAYRAIHKRLNQIEVSKEGIKRWVDLATP</sequence>
<name>A0A250JD67_9BACT</name>
<dbReference type="EMBL" id="CP022098">
    <property type="protein sequence ID" value="ATB41563.1"/>
    <property type="molecule type" value="Genomic_DNA"/>
</dbReference>
<gene>
    <name evidence="1" type="ORF">CYFUS_007029</name>
</gene>
<reference evidence="1 2" key="1">
    <citation type="submission" date="2017-06" db="EMBL/GenBank/DDBJ databases">
        <title>Sequencing and comparative analysis of myxobacterial genomes.</title>
        <authorList>
            <person name="Rupp O."/>
            <person name="Goesmann A."/>
            <person name="Sogaard-Andersen L."/>
        </authorList>
    </citation>
    <scope>NUCLEOTIDE SEQUENCE [LARGE SCALE GENOMIC DNA]</scope>
    <source>
        <strain evidence="1 2">DSM 52655</strain>
    </source>
</reference>
<accession>A0A250JD67</accession>
<organism evidence="1 2">
    <name type="scientific">Cystobacter fuscus</name>
    <dbReference type="NCBI Taxonomy" id="43"/>
    <lineage>
        <taxon>Bacteria</taxon>
        <taxon>Pseudomonadati</taxon>
        <taxon>Myxococcota</taxon>
        <taxon>Myxococcia</taxon>
        <taxon>Myxococcales</taxon>
        <taxon>Cystobacterineae</taxon>
        <taxon>Archangiaceae</taxon>
        <taxon>Cystobacter</taxon>
    </lineage>
</organism>